<dbReference type="Gene3D" id="3.30.1490.20">
    <property type="entry name" value="ATP-grasp fold, A domain"/>
    <property type="match status" value="1"/>
</dbReference>
<comment type="similarity">
    <text evidence="1">Belongs to the D-alanine--D-alanine ligase family.</text>
</comment>
<dbReference type="InterPro" id="IPR011095">
    <property type="entry name" value="Dala_Dala_lig_C"/>
</dbReference>
<dbReference type="PIRSF" id="PIRSF039102">
    <property type="entry name" value="Ddl/VanB"/>
    <property type="match status" value="1"/>
</dbReference>
<keyword evidence="3" id="KW-0961">Cell wall biogenesis/degradation</keyword>
<dbReference type="Gene3D" id="3.30.470.20">
    <property type="entry name" value="ATP-grasp fold, B domain"/>
    <property type="match status" value="1"/>
</dbReference>
<sequence>MKKILILGGGFSKERAISLDTAKSVLKALKKKGYKAIICEPDGNLIKKIKSFRPNVVFNALHGRFGEDGYVQTILETAKVKYTHSGVIASYIAMDKEISKKLFLKNKIITPKYLKYKFNKNNTIKKKIIFTVKKKLKFPVVIKPINEGSSVNVYICNKKNLIQNLKKLFQYKEILIEEFIPGREIQVAILGKKKLGAIELIPKRKFYDYEAKYNSKAATKHIIPVELDKKDLNNVMNIALKAHKLIGCKGVTRSDFKFNKGKFYLLETNTQPGMTKLSLVPEIAEYSGMSFINLIEWIIRDASINR</sequence>
<dbReference type="GO" id="GO:0071555">
    <property type="term" value="P:cell wall organization"/>
    <property type="evidence" value="ECO:0007669"/>
    <property type="project" value="UniProtKB-KW"/>
</dbReference>
<dbReference type="InterPro" id="IPR016185">
    <property type="entry name" value="PreATP-grasp_dom_sf"/>
</dbReference>
<dbReference type="NCBIfam" id="NF002378">
    <property type="entry name" value="PRK01372.1"/>
    <property type="match status" value="1"/>
</dbReference>
<dbReference type="GO" id="GO:0005737">
    <property type="term" value="C:cytoplasm"/>
    <property type="evidence" value="ECO:0007669"/>
    <property type="project" value="InterPro"/>
</dbReference>
<dbReference type="SUPFAM" id="SSF56059">
    <property type="entry name" value="Glutathione synthetase ATP-binding domain-like"/>
    <property type="match status" value="1"/>
</dbReference>
<evidence type="ECO:0000313" key="5">
    <source>
        <dbReference type="EMBL" id="SVA72232.1"/>
    </source>
</evidence>
<dbReference type="PROSITE" id="PS50975">
    <property type="entry name" value="ATP_GRASP"/>
    <property type="match status" value="1"/>
</dbReference>
<evidence type="ECO:0000256" key="3">
    <source>
        <dbReference type="ARBA" id="ARBA00023316"/>
    </source>
</evidence>
<dbReference type="AlphaFoldDB" id="A0A381Y6H2"/>
<name>A0A381Y6H2_9ZZZZ</name>
<dbReference type="EMBL" id="UINC01017428">
    <property type="protein sequence ID" value="SVA72232.1"/>
    <property type="molecule type" value="Genomic_DNA"/>
</dbReference>
<dbReference type="InterPro" id="IPR005905">
    <property type="entry name" value="D_ala_D_ala"/>
</dbReference>
<dbReference type="HAMAP" id="MF_00047">
    <property type="entry name" value="Dala_Dala_lig"/>
    <property type="match status" value="1"/>
</dbReference>
<dbReference type="GO" id="GO:0005524">
    <property type="term" value="F:ATP binding"/>
    <property type="evidence" value="ECO:0007669"/>
    <property type="project" value="InterPro"/>
</dbReference>
<organism evidence="5">
    <name type="scientific">marine metagenome</name>
    <dbReference type="NCBI Taxonomy" id="408172"/>
    <lineage>
        <taxon>unclassified sequences</taxon>
        <taxon>metagenomes</taxon>
        <taxon>ecological metagenomes</taxon>
    </lineage>
</organism>
<protein>
    <recommendedName>
        <fullName evidence="4">ATP-grasp domain-containing protein</fullName>
    </recommendedName>
</protein>
<proteinExistence type="inferred from homology"/>
<evidence type="ECO:0000256" key="2">
    <source>
        <dbReference type="ARBA" id="ARBA00022598"/>
    </source>
</evidence>
<accession>A0A381Y6H2</accession>
<dbReference type="Pfam" id="PF07478">
    <property type="entry name" value="Dala_Dala_lig_C"/>
    <property type="match status" value="1"/>
</dbReference>
<dbReference type="GO" id="GO:0046872">
    <property type="term" value="F:metal ion binding"/>
    <property type="evidence" value="ECO:0007669"/>
    <property type="project" value="InterPro"/>
</dbReference>
<dbReference type="GO" id="GO:0008716">
    <property type="term" value="F:D-alanine-D-alanine ligase activity"/>
    <property type="evidence" value="ECO:0007669"/>
    <property type="project" value="InterPro"/>
</dbReference>
<dbReference type="NCBIfam" id="TIGR01205">
    <property type="entry name" value="D_ala_D_alaTIGR"/>
    <property type="match status" value="1"/>
</dbReference>
<gene>
    <name evidence="5" type="ORF">METZ01_LOCUS125086</name>
</gene>
<dbReference type="PANTHER" id="PTHR23132">
    <property type="entry name" value="D-ALANINE--D-ALANINE LIGASE"/>
    <property type="match status" value="1"/>
</dbReference>
<reference evidence="5" key="1">
    <citation type="submission" date="2018-05" db="EMBL/GenBank/DDBJ databases">
        <authorList>
            <person name="Lanie J.A."/>
            <person name="Ng W.-L."/>
            <person name="Kazmierczak K.M."/>
            <person name="Andrzejewski T.M."/>
            <person name="Davidsen T.M."/>
            <person name="Wayne K.J."/>
            <person name="Tettelin H."/>
            <person name="Glass J.I."/>
            <person name="Rusch D."/>
            <person name="Podicherti R."/>
            <person name="Tsui H.-C.T."/>
            <person name="Winkler M.E."/>
        </authorList>
    </citation>
    <scope>NUCLEOTIDE SEQUENCE</scope>
</reference>
<keyword evidence="2" id="KW-0436">Ligase</keyword>
<dbReference type="PANTHER" id="PTHR23132:SF23">
    <property type="entry name" value="D-ALANINE--D-ALANINE LIGASE B"/>
    <property type="match status" value="1"/>
</dbReference>
<dbReference type="Gene3D" id="3.40.50.20">
    <property type="match status" value="1"/>
</dbReference>
<dbReference type="SUPFAM" id="SSF52440">
    <property type="entry name" value="PreATP-grasp domain"/>
    <property type="match status" value="1"/>
</dbReference>
<evidence type="ECO:0000259" key="4">
    <source>
        <dbReference type="PROSITE" id="PS50975"/>
    </source>
</evidence>
<dbReference type="InterPro" id="IPR011761">
    <property type="entry name" value="ATP-grasp"/>
</dbReference>
<dbReference type="InterPro" id="IPR013815">
    <property type="entry name" value="ATP_grasp_subdomain_1"/>
</dbReference>
<evidence type="ECO:0000256" key="1">
    <source>
        <dbReference type="ARBA" id="ARBA00010871"/>
    </source>
</evidence>
<feature type="domain" description="ATP-grasp" evidence="4">
    <location>
        <begin position="100"/>
        <end position="300"/>
    </location>
</feature>